<gene>
    <name evidence="2" type="ordered locus">BMAA1488</name>
</gene>
<keyword evidence="3" id="KW-1185">Reference proteome</keyword>
<proteinExistence type="predicted"/>
<reference evidence="2 3" key="1">
    <citation type="journal article" date="2004" name="Proc. Natl. Acad. Sci. U.S.A.">
        <title>Structural flexibility in the Burkholderia mallei genome.</title>
        <authorList>
            <person name="Nierman W.C."/>
            <person name="DeShazer D."/>
            <person name="Kim H.S."/>
            <person name="Tettelin H."/>
            <person name="Nelson K.E."/>
            <person name="Feldblyum T."/>
            <person name="Ulrich R.L."/>
            <person name="Ronning C.M."/>
            <person name="Brinkac L.M."/>
            <person name="Daugherty S.C."/>
            <person name="Davidsen T.D."/>
            <person name="Deboy R.T."/>
            <person name="Dimitrov G."/>
            <person name="Dodson R.J."/>
            <person name="Durkin A.S."/>
            <person name="Gwinn M.L."/>
            <person name="Haft D.H."/>
            <person name="Khouri H."/>
            <person name="Kolonay J.F."/>
            <person name="Madupu R."/>
            <person name="Mohammoud Y."/>
            <person name="Nelson W.C."/>
            <person name="Radune D."/>
            <person name="Romero C.M."/>
            <person name="Sarria S."/>
            <person name="Selengut J."/>
            <person name="Shamblin C."/>
            <person name="Sullivan S.A."/>
            <person name="White O."/>
            <person name="Yu Y."/>
            <person name="Zafar N."/>
            <person name="Zhou L."/>
            <person name="Fraser C.M."/>
        </authorList>
    </citation>
    <scope>NUCLEOTIDE SEQUENCE [LARGE SCALE GENOMIC DNA]</scope>
    <source>
        <strain evidence="2 3">ATCC 23344</strain>
    </source>
</reference>
<dbReference type="KEGG" id="bma:BMAA1488"/>
<dbReference type="Proteomes" id="UP000006693">
    <property type="component" value="Chromosome 2"/>
</dbReference>
<dbReference type="EMBL" id="CP000011">
    <property type="protein sequence ID" value="AAU46826.1"/>
    <property type="molecule type" value="Genomic_DNA"/>
</dbReference>
<protein>
    <submittedName>
        <fullName evidence="2">Uncharacterized protein</fullName>
    </submittedName>
</protein>
<feature type="region of interest" description="Disordered" evidence="1">
    <location>
        <begin position="92"/>
        <end position="125"/>
    </location>
</feature>
<evidence type="ECO:0000313" key="2">
    <source>
        <dbReference type="EMBL" id="AAU46826.1"/>
    </source>
</evidence>
<accession>A0A0H2WDA4</accession>
<evidence type="ECO:0000313" key="3">
    <source>
        <dbReference type="Proteomes" id="UP000006693"/>
    </source>
</evidence>
<sequence length="151" mass="16847">MMRPCGSVVDINVASSGSSNSCWVTGWLLRMSAPNMGSASFSCFHRPNESIEWLSMGLYPLFRQAFEKIDLAPRKSDTATLVLTWVNPRARKHRLRPGGPPERHRATSMIAPGDSSPSDRNQTFSPELFRDSYRANIQELKTIFAGENTVS</sequence>
<dbReference type="HOGENOM" id="CLU_145255_0_0_4"/>
<dbReference type="AlphaFoldDB" id="A0A0H2WDA4"/>
<name>A0A0H2WDA4_BURMA</name>
<organism evidence="2 3">
    <name type="scientific">Burkholderia mallei (strain ATCC 23344)</name>
    <dbReference type="NCBI Taxonomy" id="243160"/>
    <lineage>
        <taxon>Bacteria</taxon>
        <taxon>Pseudomonadati</taxon>
        <taxon>Pseudomonadota</taxon>
        <taxon>Betaproteobacteria</taxon>
        <taxon>Burkholderiales</taxon>
        <taxon>Burkholderiaceae</taxon>
        <taxon>Burkholderia</taxon>
        <taxon>pseudomallei group</taxon>
    </lineage>
</organism>
<feature type="compositionally biased region" description="Polar residues" evidence="1">
    <location>
        <begin position="115"/>
        <end position="125"/>
    </location>
</feature>
<evidence type="ECO:0000256" key="1">
    <source>
        <dbReference type="SAM" id="MobiDB-lite"/>
    </source>
</evidence>